<organism evidence="7 8">
    <name type="scientific">Platanthera guangdongensis</name>
    <dbReference type="NCBI Taxonomy" id="2320717"/>
    <lineage>
        <taxon>Eukaryota</taxon>
        <taxon>Viridiplantae</taxon>
        <taxon>Streptophyta</taxon>
        <taxon>Embryophyta</taxon>
        <taxon>Tracheophyta</taxon>
        <taxon>Spermatophyta</taxon>
        <taxon>Magnoliopsida</taxon>
        <taxon>Liliopsida</taxon>
        <taxon>Asparagales</taxon>
        <taxon>Orchidaceae</taxon>
        <taxon>Orchidoideae</taxon>
        <taxon>Orchideae</taxon>
        <taxon>Orchidinae</taxon>
        <taxon>Platanthera</taxon>
    </lineage>
</organism>
<evidence type="ECO:0000256" key="2">
    <source>
        <dbReference type="ARBA" id="ARBA00005912"/>
    </source>
</evidence>
<comment type="similarity">
    <text evidence="2">Belongs to the RRF family.</text>
</comment>
<proteinExistence type="inferred from homology"/>
<keyword evidence="8" id="KW-1185">Reference proteome</keyword>
<dbReference type="Gene3D" id="3.30.1360.40">
    <property type="match status" value="1"/>
</dbReference>
<dbReference type="Pfam" id="PF01765">
    <property type="entry name" value="RRF"/>
    <property type="match status" value="1"/>
</dbReference>
<name>A0ABR2LUP9_9ASPA</name>
<evidence type="ECO:0000313" key="8">
    <source>
        <dbReference type="Proteomes" id="UP001412067"/>
    </source>
</evidence>
<accession>A0ABR2LUP9</accession>
<evidence type="ECO:0000313" key="7">
    <source>
        <dbReference type="EMBL" id="KAK8952613.1"/>
    </source>
</evidence>
<dbReference type="EMBL" id="JBBWWR010000014">
    <property type="protein sequence ID" value="KAK8952613.1"/>
    <property type="molecule type" value="Genomic_DNA"/>
</dbReference>
<evidence type="ECO:0000256" key="4">
    <source>
        <dbReference type="ARBA" id="ARBA00022917"/>
    </source>
</evidence>
<reference evidence="7 8" key="1">
    <citation type="journal article" date="2022" name="Nat. Plants">
        <title>Genomes of leafy and leafless Platanthera orchids illuminate the evolution of mycoheterotrophy.</title>
        <authorList>
            <person name="Li M.H."/>
            <person name="Liu K.W."/>
            <person name="Li Z."/>
            <person name="Lu H.C."/>
            <person name="Ye Q.L."/>
            <person name="Zhang D."/>
            <person name="Wang J.Y."/>
            <person name="Li Y.F."/>
            <person name="Zhong Z.M."/>
            <person name="Liu X."/>
            <person name="Yu X."/>
            <person name="Liu D.K."/>
            <person name="Tu X.D."/>
            <person name="Liu B."/>
            <person name="Hao Y."/>
            <person name="Liao X.Y."/>
            <person name="Jiang Y.T."/>
            <person name="Sun W.H."/>
            <person name="Chen J."/>
            <person name="Chen Y.Q."/>
            <person name="Ai Y."/>
            <person name="Zhai J.W."/>
            <person name="Wu S.S."/>
            <person name="Zhou Z."/>
            <person name="Hsiao Y.Y."/>
            <person name="Wu W.L."/>
            <person name="Chen Y.Y."/>
            <person name="Lin Y.F."/>
            <person name="Hsu J.L."/>
            <person name="Li C.Y."/>
            <person name="Wang Z.W."/>
            <person name="Zhao X."/>
            <person name="Zhong W.Y."/>
            <person name="Ma X.K."/>
            <person name="Ma L."/>
            <person name="Huang J."/>
            <person name="Chen G.Z."/>
            <person name="Huang M.Z."/>
            <person name="Huang L."/>
            <person name="Peng D.H."/>
            <person name="Luo Y.B."/>
            <person name="Zou S.Q."/>
            <person name="Chen S.P."/>
            <person name="Lan S."/>
            <person name="Tsai W.C."/>
            <person name="Van de Peer Y."/>
            <person name="Liu Z.J."/>
        </authorList>
    </citation>
    <scope>NUCLEOTIDE SEQUENCE [LARGE SCALE GENOMIC DNA]</scope>
    <source>
        <strain evidence="7">Lor288</strain>
    </source>
</reference>
<dbReference type="PANTHER" id="PTHR20982:SF3">
    <property type="entry name" value="MITOCHONDRIAL RIBOSOME RECYCLING FACTOR PSEUDO 1"/>
    <property type="match status" value="1"/>
</dbReference>
<comment type="function">
    <text evidence="1">Responsible for the release of ribosomes from messenger RNA at the termination of chloroplastic protein biosynthesis.</text>
</comment>
<gene>
    <name evidence="7" type="ORF">KSP40_PGU020054</name>
</gene>
<dbReference type="InterPro" id="IPR002661">
    <property type="entry name" value="Ribosome_recyc_fac"/>
</dbReference>
<evidence type="ECO:0000256" key="3">
    <source>
        <dbReference type="ARBA" id="ARBA00014063"/>
    </source>
</evidence>
<protein>
    <recommendedName>
        <fullName evidence="3">Ribosome-recycling factor, chloroplastic</fullName>
    </recommendedName>
    <alternativeName>
        <fullName evidence="5">Ribosome-releasing factor, chloroplastic</fullName>
    </alternativeName>
</protein>
<evidence type="ECO:0000256" key="1">
    <source>
        <dbReference type="ARBA" id="ARBA00002952"/>
    </source>
</evidence>
<sequence>MYTSGSSPSPHAAHIPALPTITVEYYGSPVTLKGIAQISTPDASSLLLQPYDKSSLKAIEKAIVSSSVGLTPNNDGETIRLSIPQLTSDRRKELTKLVAKLAEEGKGDICGGVKWRREEFDTVMRKEVGHLQKPTVKGNHMMKLLAPDIVLDHGGLYQSYMIVVSDKMLSEGFLDDLNLAYAGSEEGLASPTTYLVVVHDWLAIAYAGKHTRAVDCEWSKYFMLHGPQSLTAKLVFLNRSTYTLHTES</sequence>
<dbReference type="InterPro" id="IPR023584">
    <property type="entry name" value="Ribosome_recyc_fac_dom"/>
</dbReference>
<evidence type="ECO:0000256" key="5">
    <source>
        <dbReference type="ARBA" id="ARBA00032397"/>
    </source>
</evidence>
<keyword evidence="4" id="KW-0648">Protein biosynthesis</keyword>
<feature type="domain" description="Ribosome recycling factor" evidence="6">
    <location>
        <begin position="15"/>
        <end position="109"/>
    </location>
</feature>
<dbReference type="SUPFAM" id="SSF55194">
    <property type="entry name" value="Ribosome recycling factor, RRF"/>
    <property type="match status" value="1"/>
</dbReference>
<comment type="caution">
    <text evidence="7">The sequence shown here is derived from an EMBL/GenBank/DDBJ whole genome shotgun (WGS) entry which is preliminary data.</text>
</comment>
<dbReference type="Proteomes" id="UP001412067">
    <property type="component" value="Unassembled WGS sequence"/>
</dbReference>
<dbReference type="Gene3D" id="1.10.132.20">
    <property type="entry name" value="Ribosome-recycling factor"/>
    <property type="match status" value="1"/>
</dbReference>
<dbReference type="InterPro" id="IPR036191">
    <property type="entry name" value="RRF_sf"/>
</dbReference>
<evidence type="ECO:0000259" key="6">
    <source>
        <dbReference type="Pfam" id="PF01765"/>
    </source>
</evidence>
<dbReference type="PANTHER" id="PTHR20982">
    <property type="entry name" value="RIBOSOME RECYCLING FACTOR"/>
    <property type="match status" value="1"/>
</dbReference>